<organism evidence="2 3">
    <name type="scientific">Leucobacter ruminantium</name>
    <dbReference type="NCBI Taxonomy" id="1289170"/>
    <lineage>
        <taxon>Bacteria</taxon>
        <taxon>Bacillati</taxon>
        <taxon>Actinomycetota</taxon>
        <taxon>Actinomycetes</taxon>
        <taxon>Micrococcales</taxon>
        <taxon>Microbacteriaceae</taxon>
        <taxon>Leucobacter</taxon>
    </lineage>
</organism>
<protein>
    <recommendedName>
        <fullName evidence="4">DUF308 domain-containing protein</fullName>
    </recommendedName>
</protein>
<keyword evidence="1" id="KW-0472">Membrane</keyword>
<evidence type="ECO:0000313" key="3">
    <source>
        <dbReference type="Proteomes" id="UP000664398"/>
    </source>
</evidence>
<keyword evidence="3" id="KW-1185">Reference proteome</keyword>
<sequence length="201" mass="19819">MAAAVPTAAESTTPEAPVSRAVRLVRAIALLLGGLAITFSATLHEQLGFDLGISAAVIGAVGIAHLVEWVSRRASSPSAVPLIAGAVSVAAAVALPFTVSAIGFAVTVAAWALVAALLEFVGAAVRPGSRPDATLLGAIGVLLALLALLFREDPVAVVGLLGAYAIIAGVFLAISAFDIRRGPAADPADSSAAAGSEPTAP</sequence>
<proteinExistence type="predicted"/>
<name>A0A939LWX8_9MICO</name>
<evidence type="ECO:0000256" key="1">
    <source>
        <dbReference type="SAM" id="Phobius"/>
    </source>
</evidence>
<feature type="transmembrane region" description="Helical" evidence="1">
    <location>
        <begin position="101"/>
        <end position="121"/>
    </location>
</feature>
<accession>A0A939LWX8</accession>
<dbReference type="Proteomes" id="UP000664398">
    <property type="component" value="Unassembled WGS sequence"/>
</dbReference>
<evidence type="ECO:0000313" key="2">
    <source>
        <dbReference type="EMBL" id="MBO1805947.1"/>
    </source>
</evidence>
<reference evidence="2" key="1">
    <citation type="submission" date="2021-03" db="EMBL/GenBank/DDBJ databases">
        <title>Leucobacter chromiisoli sp. nov., isolated from chromium-containing soil of chemical plant.</title>
        <authorList>
            <person name="Xu Z."/>
        </authorList>
    </citation>
    <scope>NUCLEOTIDE SEQUENCE</scope>
    <source>
        <strain evidence="2">A2</strain>
    </source>
</reference>
<gene>
    <name evidence="2" type="ORF">J4H91_11570</name>
</gene>
<comment type="caution">
    <text evidence="2">The sequence shown here is derived from an EMBL/GenBank/DDBJ whole genome shotgun (WGS) entry which is preliminary data.</text>
</comment>
<feature type="transmembrane region" description="Helical" evidence="1">
    <location>
        <begin position="49"/>
        <end position="67"/>
    </location>
</feature>
<feature type="transmembrane region" description="Helical" evidence="1">
    <location>
        <begin position="156"/>
        <end position="177"/>
    </location>
</feature>
<keyword evidence="1" id="KW-1133">Transmembrane helix</keyword>
<dbReference type="AlphaFoldDB" id="A0A939LWX8"/>
<feature type="transmembrane region" description="Helical" evidence="1">
    <location>
        <begin position="79"/>
        <end position="95"/>
    </location>
</feature>
<evidence type="ECO:0008006" key="4">
    <source>
        <dbReference type="Google" id="ProtNLM"/>
    </source>
</evidence>
<feature type="transmembrane region" description="Helical" evidence="1">
    <location>
        <begin position="24"/>
        <end position="43"/>
    </location>
</feature>
<feature type="transmembrane region" description="Helical" evidence="1">
    <location>
        <begin position="133"/>
        <end position="150"/>
    </location>
</feature>
<dbReference type="RefSeq" id="WP_208046417.1">
    <property type="nucleotide sequence ID" value="NZ_JAGDYL010000020.1"/>
</dbReference>
<dbReference type="EMBL" id="JAGDYL010000020">
    <property type="protein sequence ID" value="MBO1805947.1"/>
    <property type="molecule type" value="Genomic_DNA"/>
</dbReference>
<keyword evidence="1" id="KW-0812">Transmembrane</keyword>